<dbReference type="EMBL" id="JBHSZI010000001">
    <property type="protein sequence ID" value="MFC7057210.1"/>
    <property type="molecule type" value="Genomic_DNA"/>
</dbReference>
<dbReference type="AlphaFoldDB" id="A0ABD5W0R1"/>
<comment type="caution">
    <text evidence="2">The sequence shown here is derived from an EMBL/GenBank/DDBJ whole genome shotgun (WGS) entry which is preliminary data.</text>
</comment>
<dbReference type="Proteomes" id="UP001596445">
    <property type="component" value="Unassembled WGS sequence"/>
</dbReference>
<name>A0ABD5W0R1_9EURY</name>
<gene>
    <name evidence="2" type="ORF">ACFQQG_02245</name>
</gene>
<evidence type="ECO:0000313" key="3">
    <source>
        <dbReference type="Proteomes" id="UP001596445"/>
    </source>
</evidence>
<organism evidence="2 3">
    <name type="scientific">Halovenus salina</name>
    <dbReference type="NCBI Taxonomy" id="1510225"/>
    <lineage>
        <taxon>Archaea</taxon>
        <taxon>Methanobacteriati</taxon>
        <taxon>Methanobacteriota</taxon>
        <taxon>Stenosarchaea group</taxon>
        <taxon>Halobacteria</taxon>
        <taxon>Halobacteriales</taxon>
        <taxon>Haloarculaceae</taxon>
        <taxon>Halovenus</taxon>
    </lineage>
</organism>
<dbReference type="RefSeq" id="WP_382183959.1">
    <property type="nucleotide sequence ID" value="NZ_JBHSZI010000001.1"/>
</dbReference>
<accession>A0ABD5W0R1</accession>
<sequence length="88" mass="9240">MDPLVVLPLLVELAVLGRGIYTREPTDIVLATIAVPCLFFSLWAVVESGNPSGVIWGGLFSAAAGGILTFLVVSDIVLRASLLTRTAD</sequence>
<evidence type="ECO:0000313" key="2">
    <source>
        <dbReference type="EMBL" id="MFC7057210.1"/>
    </source>
</evidence>
<evidence type="ECO:0000256" key="1">
    <source>
        <dbReference type="SAM" id="Phobius"/>
    </source>
</evidence>
<keyword evidence="3" id="KW-1185">Reference proteome</keyword>
<proteinExistence type="predicted"/>
<reference evidence="2 3" key="1">
    <citation type="journal article" date="2019" name="Int. J. Syst. Evol. Microbiol.">
        <title>The Global Catalogue of Microorganisms (GCM) 10K type strain sequencing project: providing services to taxonomists for standard genome sequencing and annotation.</title>
        <authorList>
            <consortium name="The Broad Institute Genomics Platform"/>
            <consortium name="The Broad Institute Genome Sequencing Center for Infectious Disease"/>
            <person name="Wu L."/>
            <person name="Ma J."/>
        </authorList>
    </citation>
    <scope>NUCLEOTIDE SEQUENCE [LARGE SCALE GENOMIC DNA]</scope>
    <source>
        <strain evidence="2 3">JCM 30072</strain>
    </source>
</reference>
<feature type="transmembrane region" description="Helical" evidence="1">
    <location>
        <begin position="28"/>
        <end position="46"/>
    </location>
</feature>
<protein>
    <submittedName>
        <fullName evidence="2">Uncharacterized protein</fullName>
    </submittedName>
</protein>
<keyword evidence="1" id="KW-0812">Transmembrane</keyword>
<keyword evidence="1" id="KW-1133">Transmembrane helix</keyword>
<feature type="transmembrane region" description="Helical" evidence="1">
    <location>
        <begin position="58"/>
        <end position="78"/>
    </location>
</feature>
<feature type="transmembrane region" description="Helical" evidence="1">
    <location>
        <begin position="6"/>
        <end position="21"/>
    </location>
</feature>
<keyword evidence="1" id="KW-0472">Membrane</keyword>